<dbReference type="AlphaFoldDB" id="A0A178UUY6"/>
<dbReference type="PANTHER" id="PTHR21596">
    <property type="entry name" value="RIBONUCLEASE P SUBUNIT P38"/>
    <property type="match status" value="1"/>
</dbReference>
<keyword evidence="1 3" id="KW-0175">Coiled coil</keyword>
<dbReference type="GO" id="GO:0080188">
    <property type="term" value="P:gene silencing by siRNA-directed DNA methylation"/>
    <property type="evidence" value="ECO:0007669"/>
    <property type="project" value="InterPro"/>
</dbReference>
<dbReference type="EMBL" id="LUHQ01000004">
    <property type="protein sequence ID" value="OAO97433.1"/>
    <property type="molecule type" value="Genomic_DNA"/>
</dbReference>
<dbReference type="InterPro" id="IPR045177">
    <property type="entry name" value="FDM1-5/IDN2"/>
</dbReference>
<evidence type="ECO:0008006" key="9">
    <source>
        <dbReference type="Google" id="ProtNLM"/>
    </source>
</evidence>
<dbReference type="InterPro" id="IPR005380">
    <property type="entry name" value="XS_domain"/>
</dbReference>
<reference evidence="8" key="1">
    <citation type="journal article" date="2016" name="Proc. Natl. Acad. Sci. U.S.A.">
        <title>Chromosome-level assembly of Arabidopsis thaliana Ler reveals the extent of translocation and inversion polymorphisms.</title>
        <authorList>
            <person name="Zapata L."/>
            <person name="Ding J."/>
            <person name="Willing E.M."/>
            <person name="Hartwig B."/>
            <person name="Bezdan D."/>
            <person name="Jiao W.B."/>
            <person name="Patel V."/>
            <person name="Velikkakam James G."/>
            <person name="Koornneef M."/>
            <person name="Ossowski S."/>
            <person name="Schneeberger K."/>
        </authorList>
    </citation>
    <scope>NUCLEOTIDE SEQUENCE [LARGE SCALE GENOMIC DNA]</scope>
    <source>
        <strain evidence="8">cv. Landsberg erecta</strain>
    </source>
</reference>
<dbReference type="Pfam" id="PF03468">
    <property type="entry name" value="XS"/>
    <property type="match status" value="1"/>
</dbReference>
<gene>
    <name evidence="7" type="ordered locus">AXX17_At4g01520</name>
</gene>
<sequence>MKKKQQKQEFVAETSEMNYNNNNNECSGQDQQKRYVWPWVGLVANVPTEVEPSGRRVGKSGSTLRDEFTLKGFNPTRVKPIWNTWGHTGFALVEFAKDFKGFESAMQFEKSFDLDRHGKRDWKKGHRLRDDKLYGWLAREDDYNRSDTVGKNVKKKRDLKSISQIVEEDQRKLYHLFENMCQTIEKNKQRKQQLEQKVDETLESLEFHNLMLNNSYQEEIQKMEKNMQEFYQQVLGGHEKSFAELEAKREKLDERARLIEQRAIKNEEEMEKTRLEREMKEKEKLHKRIMEMEAKLNETQELELEIEKLKGTTNVMKHMVGCDGDKDIVEKIAKTQIELDARETALHEKMMTLARKERATNDEYQDARKEMIKVWKANEELMKQEKIRVKIMGELNPAPFLPAVMNKHKAMMLCSVWAAEIGDVQWTPFRVDESDGTPKRVVDENDEKLRMLKNQYGEEVYSEVVRAKLEMEEHNASGSYETEELWNYEENRKATMEEITDVMLKIRSKLAAMKNKRKRP</sequence>
<feature type="region of interest" description="Disordered" evidence="4">
    <location>
        <begin position="1"/>
        <end position="27"/>
    </location>
</feature>
<evidence type="ECO:0000256" key="1">
    <source>
        <dbReference type="ARBA" id="ARBA00023054"/>
    </source>
</evidence>
<evidence type="ECO:0000256" key="3">
    <source>
        <dbReference type="SAM" id="Coils"/>
    </source>
</evidence>
<evidence type="ECO:0000259" key="5">
    <source>
        <dbReference type="Pfam" id="PF03468"/>
    </source>
</evidence>
<dbReference type="InterPro" id="IPR005379">
    <property type="entry name" value="FDM1-5/IDN2_XH"/>
</dbReference>
<dbReference type="InterPro" id="IPR038588">
    <property type="entry name" value="XS_domain_sf"/>
</dbReference>
<evidence type="ECO:0000256" key="4">
    <source>
        <dbReference type="SAM" id="MobiDB-lite"/>
    </source>
</evidence>
<organism evidence="7 8">
    <name type="scientific">Arabidopsis thaliana</name>
    <name type="common">Mouse-ear cress</name>
    <dbReference type="NCBI Taxonomy" id="3702"/>
    <lineage>
        <taxon>Eukaryota</taxon>
        <taxon>Viridiplantae</taxon>
        <taxon>Streptophyta</taxon>
        <taxon>Embryophyta</taxon>
        <taxon>Tracheophyta</taxon>
        <taxon>Spermatophyta</taxon>
        <taxon>Magnoliopsida</taxon>
        <taxon>eudicotyledons</taxon>
        <taxon>Gunneridae</taxon>
        <taxon>Pentapetalae</taxon>
        <taxon>rosids</taxon>
        <taxon>malvids</taxon>
        <taxon>Brassicales</taxon>
        <taxon>Brassicaceae</taxon>
        <taxon>Camelineae</taxon>
        <taxon>Arabidopsis</taxon>
    </lineage>
</organism>
<dbReference type="PANTHER" id="PTHR21596:SF54">
    <property type="entry name" value="TRANSCRIPTION REGULATOR-LIKE"/>
    <property type="match status" value="1"/>
</dbReference>
<feature type="domain" description="XS" evidence="5">
    <location>
        <begin position="33"/>
        <end position="144"/>
    </location>
</feature>
<evidence type="ECO:0000313" key="7">
    <source>
        <dbReference type="EMBL" id="OAO97433.1"/>
    </source>
</evidence>
<dbReference type="CDD" id="cd12266">
    <property type="entry name" value="RRM_like_XS"/>
    <property type="match status" value="1"/>
</dbReference>
<dbReference type="Proteomes" id="UP000078284">
    <property type="component" value="Chromosome 4"/>
</dbReference>
<feature type="domain" description="Factor of DNA methylation 1-5/IDN2" evidence="6">
    <location>
        <begin position="390"/>
        <end position="506"/>
    </location>
</feature>
<evidence type="ECO:0000259" key="6">
    <source>
        <dbReference type="Pfam" id="PF03469"/>
    </source>
</evidence>
<dbReference type="Pfam" id="PF03469">
    <property type="entry name" value="XH"/>
    <property type="match status" value="1"/>
</dbReference>
<name>A0A178UUY6_ARATH</name>
<evidence type="ECO:0000313" key="8">
    <source>
        <dbReference type="Proteomes" id="UP000078284"/>
    </source>
</evidence>
<protein>
    <recommendedName>
        <fullName evidence="9">XH/XS domain-containing protein</fullName>
    </recommendedName>
</protein>
<evidence type="ECO:0000256" key="2">
    <source>
        <dbReference type="ARBA" id="ARBA00023158"/>
    </source>
</evidence>
<dbReference type="ExpressionAtlas" id="A0A178UUY6">
    <property type="expression patterns" value="baseline and differential"/>
</dbReference>
<proteinExistence type="predicted"/>
<dbReference type="Gene3D" id="3.30.70.2890">
    <property type="entry name" value="XS domain"/>
    <property type="match status" value="1"/>
</dbReference>
<keyword evidence="2" id="KW-0943">RNA-mediated gene silencing</keyword>
<comment type="caution">
    <text evidence="7">The sequence shown here is derived from an EMBL/GenBank/DDBJ whole genome shotgun (WGS) entry which is preliminary data.</text>
</comment>
<feature type="coiled-coil region" evidence="3">
    <location>
        <begin position="177"/>
        <end position="312"/>
    </location>
</feature>
<dbReference type="FunFam" id="3.30.70.2890:FF:000001">
    <property type="entry name" value="Factor of DNA methylation 2"/>
    <property type="match status" value="1"/>
</dbReference>
<accession>A0A178UUY6</accession>